<accession>A0A0W0WX70</accession>
<sequence>MLKQSMMYLFLSILVVIFAAYAHLMIVYIDMFYTYVNLKLSPIFSANETGIMIRKVFSLVLIPVAIAAVPALVYRLIKGRHMPYFIHITWLLWLVVVLSKVLIQ</sequence>
<feature type="transmembrane region" description="Helical" evidence="1">
    <location>
        <begin position="56"/>
        <end position="77"/>
    </location>
</feature>
<dbReference type="EMBL" id="LNYP01000031">
    <property type="protein sequence ID" value="KTD36917.1"/>
    <property type="molecule type" value="Genomic_DNA"/>
</dbReference>
<feature type="transmembrane region" description="Helical" evidence="1">
    <location>
        <begin position="84"/>
        <end position="103"/>
    </location>
</feature>
<comment type="caution">
    <text evidence="2">The sequence shown here is derived from an EMBL/GenBank/DDBJ whole genome shotgun (WGS) entry which is preliminary data.</text>
</comment>
<evidence type="ECO:0000313" key="3">
    <source>
        <dbReference type="Proteomes" id="UP000054858"/>
    </source>
</evidence>
<organism evidence="2 3">
    <name type="scientific">Legionella oakridgensis</name>
    <dbReference type="NCBI Taxonomy" id="29423"/>
    <lineage>
        <taxon>Bacteria</taxon>
        <taxon>Pseudomonadati</taxon>
        <taxon>Pseudomonadota</taxon>
        <taxon>Gammaproteobacteria</taxon>
        <taxon>Legionellales</taxon>
        <taxon>Legionellaceae</taxon>
        <taxon>Legionella</taxon>
    </lineage>
</organism>
<keyword evidence="1" id="KW-1133">Transmembrane helix</keyword>
<feature type="transmembrane region" description="Helical" evidence="1">
    <location>
        <begin position="7"/>
        <end position="36"/>
    </location>
</feature>
<evidence type="ECO:0000256" key="1">
    <source>
        <dbReference type="SAM" id="Phobius"/>
    </source>
</evidence>
<protein>
    <submittedName>
        <fullName evidence="2">Uncharacterized protein</fullName>
    </submittedName>
</protein>
<gene>
    <name evidence="2" type="ORF">Loak_2053</name>
</gene>
<dbReference type="AlphaFoldDB" id="A0A0W0WX70"/>
<dbReference type="Proteomes" id="UP000054858">
    <property type="component" value="Unassembled WGS sequence"/>
</dbReference>
<keyword evidence="1" id="KW-0812">Transmembrane</keyword>
<name>A0A0W0WX70_9GAMM</name>
<keyword evidence="1" id="KW-0472">Membrane</keyword>
<reference evidence="2 3" key="1">
    <citation type="submission" date="2015-11" db="EMBL/GenBank/DDBJ databases">
        <title>Genomic analysis of 38 Legionella species identifies large and diverse effector repertoires.</title>
        <authorList>
            <person name="Burstein D."/>
            <person name="Amaro F."/>
            <person name="Zusman T."/>
            <person name="Lifshitz Z."/>
            <person name="Cohen O."/>
            <person name="Gilbert J.A."/>
            <person name="Pupko T."/>
            <person name="Shuman H.A."/>
            <person name="Segal G."/>
        </authorList>
    </citation>
    <scope>NUCLEOTIDE SEQUENCE [LARGE SCALE GENOMIC DNA]</scope>
    <source>
        <strain evidence="2 3">Oak Ridge-10</strain>
    </source>
</reference>
<evidence type="ECO:0000313" key="2">
    <source>
        <dbReference type="EMBL" id="KTD36917.1"/>
    </source>
</evidence>
<proteinExistence type="predicted"/>
<dbReference type="PATRIC" id="fig|29423.5.peg.2155"/>
<dbReference type="RefSeq" id="WP_035895262.1">
    <property type="nucleotide sequence ID" value="NZ_LCUA01000001.1"/>
</dbReference>